<name>G4Z5U8_PHYSP</name>
<dbReference type="Proteomes" id="UP000002640">
    <property type="component" value="Unassembled WGS sequence"/>
</dbReference>
<evidence type="ECO:0000256" key="1">
    <source>
        <dbReference type="SAM" id="MobiDB-lite"/>
    </source>
</evidence>
<evidence type="ECO:0000313" key="3">
    <source>
        <dbReference type="Proteomes" id="UP000002640"/>
    </source>
</evidence>
<dbReference type="EMBL" id="JH159153">
    <property type="protein sequence ID" value="EGZ19531.1"/>
    <property type="molecule type" value="Genomic_DNA"/>
</dbReference>
<evidence type="ECO:0000313" key="2">
    <source>
        <dbReference type="EMBL" id="EGZ19531.1"/>
    </source>
</evidence>
<keyword evidence="3" id="KW-1185">Reference proteome</keyword>
<accession>G4Z5U8</accession>
<protein>
    <submittedName>
        <fullName evidence="2">Uncharacterized protein</fullName>
    </submittedName>
</protein>
<organism evidence="2 3">
    <name type="scientific">Phytophthora sojae (strain P6497)</name>
    <name type="common">Soybean stem and root rot agent</name>
    <name type="synonym">Phytophthora megasperma f. sp. glycines</name>
    <dbReference type="NCBI Taxonomy" id="1094619"/>
    <lineage>
        <taxon>Eukaryota</taxon>
        <taxon>Sar</taxon>
        <taxon>Stramenopiles</taxon>
        <taxon>Oomycota</taxon>
        <taxon>Peronosporomycetes</taxon>
        <taxon>Peronosporales</taxon>
        <taxon>Peronosporaceae</taxon>
        <taxon>Phytophthora</taxon>
    </lineage>
</organism>
<dbReference type="RefSeq" id="XP_009522248.1">
    <property type="nucleotide sequence ID" value="XM_009523953.1"/>
</dbReference>
<dbReference type="AlphaFoldDB" id="G4Z5U8"/>
<feature type="region of interest" description="Disordered" evidence="1">
    <location>
        <begin position="185"/>
        <end position="236"/>
    </location>
</feature>
<proteinExistence type="predicted"/>
<dbReference type="KEGG" id="psoj:PHYSODRAFT_558315"/>
<dbReference type="GeneID" id="20663325"/>
<dbReference type="InParanoid" id="G4Z5U8"/>
<sequence>MSTTRYFYLKPEVLSTSGFCYGASDSSPDGDATVHVRRLASGRWIDLAEFAAELPGSAVRHREVSEQVALSGVGSYVGSSMRLCEGKPTLSVMPAEMRSIHEVAYKLFHGRGRSAVRAVTTICNKLEIENVDESGVVPLFDISSMQVSQVSAKYVLDFTFYHGGRRRVPSSIKLGQSIFDEPITPDALSATTSPADATTEVPAAGSSNPLEWSRAAASGNQRGQPQAAGSREHWGA</sequence>
<reference evidence="2 3" key="1">
    <citation type="journal article" date="2006" name="Science">
        <title>Phytophthora genome sequences uncover evolutionary origins and mechanisms of pathogenesis.</title>
        <authorList>
            <person name="Tyler B.M."/>
            <person name="Tripathy S."/>
            <person name="Zhang X."/>
            <person name="Dehal P."/>
            <person name="Jiang R.H."/>
            <person name="Aerts A."/>
            <person name="Arredondo F.D."/>
            <person name="Baxter L."/>
            <person name="Bensasson D."/>
            <person name="Beynon J.L."/>
            <person name="Chapman J."/>
            <person name="Damasceno C.M."/>
            <person name="Dorrance A.E."/>
            <person name="Dou D."/>
            <person name="Dickerman A.W."/>
            <person name="Dubchak I.L."/>
            <person name="Garbelotto M."/>
            <person name="Gijzen M."/>
            <person name="Gordon S.G."/>
            <person name="Govers F."/>
            <person name="Grunwald N.J."/>
            <person name="Huang W."/>
            <person name="Ivors K.L."/>
            <person name="Jones R.W."/>
            <person name="Kamoun S."/>
            <person name="Krampis K."/>
            <person name="Lamour K.H."/>
            <person name="Lee M.K."/>
            <person name="McDonald W.H."/>
            <person name="Medina M."/>
            <person name="Meijer H.J."/>
            <person name="Nordberg E.K."/>
            <person name="Maclean D.J."/>
            <person name="Ospina-Giraldo M.D."/>
            <person name="Morris P.F."/>
            <person name="Phuntumart V."/>
            <person name="Putnam N.H."/>
            <person name="Rash S."/>
            <person name="Rose J.K."/>
            <person name="Sakihama Y."/>
            <person name="Salamov A.A."/>
            <person name="Savidor A."/>
            <person name="Scheuring C.F."/>
            <person name="Smith B.M."/>
            <person name="Sobral B.W."/>
            <person name="Terry A."/>
            <person name="Torto-Alalibo T.A."/>
            <person name="Win J."/>
            <person name="Xu Z."/>
            <person name="Zhang H."/>
            <person name="Grigoriev I.V."/>
            <person name="Rokhsar D.S."/>
            <person name="Boore J.L."/>
        </authorList>
    </citation>
    <scope>NUCLEOTIDE SEQUENCE [LARGE SCALE GENOMIC DNA]</scope>
    <source>
        <strain evidence="2 3">P6497</strain>
    </source>
</reference>
<gene>
    <name evidence="2" type="ORF">PHYSODRAFT_558315</name>
</gene>